<gene>
    <name evidence="5" type="primary">ycfH</name>
    <name evidence="5" type="ORF">SV7mr_25150</name>
</gene>
<dbReference type="PIRSF" id="PIRSF005902">
    <property type="entry name" value="DNase_TatD"/>
    <property type="match status" value="1"/>
</dbReference>
<dbReference type="CDD" id="cd01310">
    <property type="entry name" value="TatD_DNAse"/>
    <property type="match status" value="1"/>
</dbReference>
<dbReference type="RefSeq" id="WP_145272212.1">
    <property type="nucleotide sequence ID" value="NZ_CP036272.1"/>
</dbReference>
<feature type="binding site" evidence="4">
    <location>
        <position position="10"/>
    </location>
    <ligand>
        <name>a divalent metal cation</name>
        <dbReference type="ChEBI" id="CHEBI:60240"/>
        <label>1</label>
    </ligand>
</feature>
<accession>A0A517SV64</accession>
<protein>
    <submittedName>
        <fullName evidence="5">Putative deoxyribonuclease YcfH</fullName>
        <ecNumber evidence="5">3.1.21.-</ecNumber>
    </submittedName>
</protein>
<dbReference type="EMBL" id="CP036272">
    <property type="protein sequence ID" value="QDT60000.1"/>
    <property type="molecule type" value="Genomic_DNA"/>
</dbReference>
<evidence type="ECO:0000256" key="1">
    <source>
        <dbReference type="ARBA" id="ARBA00009275"/>
    </source>
</evidence>
<evidence type="ECO:0000313" key="5">
    <source>
        <dbReference type="EMBL" id="QDT60000.1"/>
    </source>
</evidence>
<dbReference type="NCBIfam" id="TIGR00010">
    <property type="entry name" value="YchF/TatD family DNA exonuclease"/>
    <property type="match status" value="1"/>
</dbReference>
<dbReference type="PANTHER" id="PTHR46124:SF2">
    <property type="entry name" value="D-AMINOACYL-TRNA DEACYLASE"/>
    <property type="match status" value="1"/>
</dbReference>
<feature type="binding site" evidence="4">
    <location>
        <position position="12"/>
    </location>
    <ligand>
        <name>a divalent metal cation</name>
        <dbReference type="ChEBI" id="CHEBI:60240"/>
        <label>1</label>
    </ligand>
</feature>
<dbReference type="InterPro" id="IPR032466">
    <property type="entry name" value="Metal_Hydrolase"/>
</dbReference>
<keyword evidence="6" id="KW-1185">Reference proteome</keyword>
<dbReference type="InterPro" id="IPR001130">
    <property type="entry name" value="TatD-like"/>
</dbReference>
<dbReference type="GO" id="GO:0016788">
    <property type="term" value="F:hydrolase activity, acting on ester bonds"/>
    <property type="evidence" value="ECO:0007669"/>
    <property type="project" value="InterPro"/>
</dbReference>
<keyword evidence="3 5" id="KW-0378">Hydrolase</keyword>
<dbReference type="PROSITE" id="PS01137">
    <property type="entry name" value="TATD_1"/>
    <property type="match status" value="1"/>
</dbReference>
<dbReference type="InterPro" id="IPR015991">
    <property type="entry name" value="TatD/YcfH-like"/>
</dbReference>
<evidence type="ECO:0000256" key="2">
    <source>
        <dbReference type="ARBA" id="ARBA00022723"/>
    </source>
</evidence>
<dbReference type="GO" id="GO:0004536">
    <property type="term" value="F:DNA nuclease activity"/>
    <property type="evidence" value="ECO:0007669"/>
    <property type="project" value="InterPro"/>
</dbReference>
<dbReference type="Pfam" id="PF01026">
    <property type="entry name" value="TatD_DNase"/>
    <property type="match status" value="1"/>
</dbReference>
<dbReference type="SUPFAM" id="SSF51556">
    <property type="entry name" value="Metallo-dependent hydrolases"/>
    <property type="match status" value="1"/>
</dbReference>
<dbReference type="AlphaFoldDB" id="A0A517SV64"/>
<feature type="binding site" evidence="4">
    <location>
        <position position="157"/>
    </location>
    <ligand>
        <name>a divalent metal cation</name>
        <dbReference type="ChEBI" id="CHEBI:60240"/>
        <label>2</label>
    </ligand>
</feature>
<dbReference type="GO" id="GO:0005829">
    <property type="term" value="C:cytosol"/>
    <property type="evidence" value="ECO:0007669"/>
    <property type="project" value="TreeGrafter"/>
</dbReference>
<reference evidence="5 6" key="1">
    <citation type="submission" date="2019-02" db="EMBL/GenBank/DDBJ databases">
        <title>Deep-cultivation of Planctomycetes and their phenomic and genomic characterization uncovers novel biology.</title>
        <authorList>
            <person name="Wiegand S."/>
            <person name="Jogler M."/>
            <person name="Boedeker C."/>
            <person name="Pinto D."/>
            <person name="Vollmers J."/>
            <person name="Rivas-Marin E."/>
            <person name="Kohn T."/>
            <person name="Peeters S.H."/>
            <person name="Heuer A."/>
            <person name="Rast P."/>
            <person name="Oberbeckmann S."/>
            <person name="Bunk B."/>
            <person name="Jeske O."/>
            <person name="Meyerdierks A."/>
            <person name="Storesund J.E."/>
            <person name="Kallscheuer N."/>
            <person name="Luecker S."/>
            <person name="Lage O.M."/>
            <person name="Pohl T."/>
            <person name="Merkel B.J."/>
            <person name="Hornburger P."/>
            <person name="Mueller R.-W."/>
            <person name="Bruemmer F."/>
            <person name="Labrenz M."/>
            <person name="Spormann A.M."/>
            <person name="Op den Camp H."/>
            <person name="Overmann J."/>
            <person name="Amann R."/>
            <person name="Jetten M.S.M."/>
            <person name="Mascher T."/>
            <person name="Medema M.H."/>
            <person name="Devos D.P."/>
            <person name="Kaster A.-K."/>
            <person name="Ovreas L."/>
            <person name="Rohde M."/>
            <person name="Galperin M.Y."/>
            <person name="Jogler C."/>
        </authorList>
    </citation>
    <scope>NUCLEOTIDE SEQUENCE [LARGE SCALE GENOMIC DNA]</scope>
    <source>
        <strain evidence="5 6">SV_7m_r</strain>
    </source>
</reference>
<evidence type="ECO:0000256" key="4">
    <source>
        <dbReference type="PIRSR" id="PIRSR005902-1"/>
    </source>
</evidence>
<dbReference type="EC" id="3.1.21.-" evidence="5"/>
<dbReference type="PANTHER" id="PTHR46124">
    <property type="entry name" value="D-AMINOACYL-TRNA DEACYLASE"/>
    <property type="match status" value="1"/>
</dbReference>
<organism evidence="5 6">
    <name type="scientific">Stieleria bergensis</name>
    <dbReference type="NCBI Taxonomy" id="2528025"/>
    <lineage>
        <taxon>Bacteria</taxon>
        <taxon>Pseudomonadati</taxon>
        <taxon>Planctomycetota</taxon>
        <taxon>Planctomycetia</taxon>
        <taxon>Pirellulales</taxon>
        <taxon>Pirellulaceae</taxon>
        <taxon>Stieleria</taxon>
    </lineage>
</organism>
<feature type="binding site" evidence="4">
    <location>
        <position position="207"/>
    </location>
    <ligand>
        <name>a divalent metal cation</name>
        <dbReference type="ChEBI" id="CHEBI:60240"/>
        <label>1</label>
    </ligand>
</feature>
<evidence type="ECO:0000313" key="6">
    <source>
        <dbReference type="Proteomes" id="UP000315003"/>
    </source>
</evidence>
<dbReference type="InterPro" id="IPR018228">
    <property type="entry name" value="DNase_TatD-rel_CS"/>
</dbReference>
<dbReference type="Gene3D" id="3.20.20.140">
    <property type="entry name" value="Metal-dependent hydrolases"/>
    <property type="match status" value="1"/>
</dbReference>
<dbReference type="Proteomes" id="UP000315003">
    <property type="component" value="Chromosome"/>
</dbReference>
<feature type="binding site" evidence="4">
    <location>
        <position position="97"/>
    </location>
    <ligand>
        <name>a divalent metal cation</name>
        <dbReference type="ChEBI" id="CHEBI:60240"/>
        <label>1</label>
    </ligand>
</feature>
<dbReference type="GO" id="GO:0046872">
    <property type="term" value="F:metal ion binding"/>
    <property type="evidence" value="ECO:0007669"/>
    <property type="project" value="UniProtKB-KW"/>
</dbReference>
<proteinExistence type="inferred from homology"/>
<name>A0A517SV64_9BACT</name>
<evidence type="ECO:0000256" key="3">
    <source>
        <dbReference type="ARBA" id="ARBA00022801"/>
    </source>
</evidence>
<comment type="similarity">
    <text evidence="1">Belongs to the metallo-dependent hydrolases superfamily. TatD-type hydrolase family.</text>
</comment>
<sequence>MTSLRLFDTHAHLNTDAFDGQVDAVVGKAQEAGVEGIMVIGIDVATSRVACDLAAQYPGYLYAVVGIQPNSLAESQPDDFAVIEELAGLPGVRGIGETGLDCYWDDSPIEMQHEFFDRHMQLCRDTGLPMVIHMRESGDLIVQQLRQQNAVPPGVMHSFTGDWDCAKACLDQGLMISFAGMLTFKKNDALQAVAKQVPADRLLVETDSPYLSPEPLRGRRPNEPARVEHTLRFLAKLRNVSAESLAEQTSLNARTLFQLP</sequence>
<dbReference type="FunFam" id="3.20.20.140:FF:000005">
    <property type="entry name" value="TatD family hydrolase"/>
    <property type="match status" value="1"/>
</dbReference>
<keyword evidence="2 4" id="KW-0479">Metal-binding</keyword>
<feature type="binding site" evidence="4">
    <location>
        <position position="133"/>
    </location>
    <ligand>
        <name>a divalent metal cation</name>
        <dbReference type="ChEBI" id="CHEBI:60240"/>
        <label>2</label>
    </ligand>
</feature>
<dbReference type="PROSITE" id="PS01091">
    <property type="entry name" value="TATD_3"/>
    <property type="match status" value="1"/>
</dbReference>
<dbReference type="OrthoDB" id="9810005at2"/>